<feature type="domain" description="C2H2-type" evidence="11">
    <location>
        <begin position="437"/>
        <end position="468"/>
    </location>
</feature>
<organism evidence="12">
    <name type="scientific">Blastobotrys adeninivorans</name>
    <name type="common">Yeast</name>
    <name type="synonym">Arxula adeninivorans</name>
    <dbReference type="NCBI Taxonomy" id="409370"/>
    <lineage>
        <taxon>Eukaryota</taxon>
        <taxon>Fungi</taxon>
        <taxon>Dikarya</taxon>
        <taxon>Ascomycota</taxon>
        <taxon>Saccharomycotina</taxon>
        <taxon>Dipodascomycetes</taxon>
        <taxon>Dipodascales</taxon>
        <taxon>Trichomonascaceae</taxon>
        <taxon>Blastobotrys</taxon>
    </lineage>
</organism>
<evidence type="ECO:0000256" key="6">
    <source>
        <dbReference type="ARBA" id="ARBA00023015"/>
    </source>
</evidence>
<keyword evidence="8" id="KW-0539">Nucleus</keyword>
<evidence type="ECO:0000256" key="10">
    <source>
        <dbReference type="SAM" id="MobiDB-lite"/>
    </source>
</evidence>
<dbReference type="PROSITE" id="PS00028">
    <property type="entry name" value="ZINC_FINGER_C2H2_1"/>
    <property type="match status" value="3"/>
</dbReference>
<comment type="subcellular location">
    <subcellularLocation>
        <location evidence="1">Nucleus</location>
    </subcellularLocation>
</comment>
<dbReference type="InterPro" id="IPR013087">
    <property type="entry name" value="Znf_C2H2_type"/>
</dbReference>
<keyword evidence="5" id="KW-0862">Zinc</keyword>
<dbReference type="GO" id="GO:0005634">
    <property type="term" value="C:nucleus"/>
    <property type="evidence" value="ECO:0007669"/>
    <property type="project" value="UniProtKB-SubCell"/>
</dbReference>
<dbReference type="SMART" id="SM00355">
    <property type="entry name" value="ZnF_C2H2"/>
    <property type="match status" value="8"/>
</dbReference>
<dbReference type="Gene3D" id="6.10.140.370">
    <property type="match status" value="1"/>
</dbReference>
<keyword evidence="3" id="KW-0677">Repeat</keyword>
<dbReference type="Pfam" id="PF23561">
    <property type="entry name" value="zf-C2H2_15"/>
    <property type="match status" value="1"/>
</dbReference>
<feature type="domain" description="C2H2-type" evidence="11">
    <location>
        <begin position="476"/>
        <end position="503"/>
    </location>
</feature>
<sequence length="586" mass="65037">MLVQATITDLPKQIESHKDYSEDCNSCVNCKDDYNDCADCRENCEEVCKEECADPCGVCRNGECFNFVSQGCEECDSCRECDTAKRDHNAKDIFHTPPVSLGRPKFSYSRDNVKRRKVEPTEFLPGASHGSGGSLSSGSCQERHGEYDGRYNYGQMACAPFGQDQQLSETLPGYSAADMFDALYCHWDDHTDGHEFRFSSHVDLDNHLKSAHLPSEPVGMDSGFSCHWDACHTNVNVLDDLLFHIKKDHIEASGHLPHQSCKHDATCHPVQTSASSSSTSSISSSTTSDTSGALNKSYDEFGLGIPYMSSGSAYQSSPDNALTPQHILQCHWDSCGFTSSDQPTLDDHLLRKHIYPQGPGGPGMLTPAYVSPYQCEWNSCKYESSAYQDMVAHMKTDHSLLDSSVSPVSTTTPSSNIAPLSPPRDVSVASDCHKCLWQCSDGQTCNKVFESAKELSDHLVSDHAGSGKKEYCCMWHGCERSGRPFKQKQKIIRHLQTHTRYRPFVCEVCGSCFAEEVVLKQHKRIHSGERPYACKVCGKTFAASTALTVHMRTHTGEKPLKCKFPGCDKRFSESSNLAKHMKTHYK</sequence>
<dbReference type="PANTHER" id="PTHR46179">
    <property type="entry name" value="ZINC FINGER PROTEIN"/>
    <property type="match status" value="1"/>
</dbReference>
<feature type="region of interest" description="Disordered" evidence="10">
    <location>
        <begin position="272"/>
        <end position="291"/>
    </location>
</feature>
<dbReference type="FunFam" id="3.30.160.60:FF:000478">
    <property type="entry name" value="Zinc finger protein 133"/>
    <property type="match status" value="1"/>
</dbReference>
<dbReference type="EMBL" id="HG937691">
    <property type="protein sequence ID" value="CDP33229.1"/>
    <property type="molecule type" value="Genomic_DNA"/>
</dbReference>
<evidence type="ECO:0000256" key="8">
    <source>
        <dbReference type="ARBA" id="ARBA00023242"/>
    </source>
</evidence>
<accession>A0A060SXK6</accession>
<keyword evidence="6" id="KW-0805">Transcription regulation</keyword>
<protein>
    <submittedName>
        <fullName evidence="12">ARAD1A04642p</fullName>
    </submittedName>
</protein>
<dbReference type="SUPFAM" id="SSF57667">
    <property type="entry name" value="beta-beta-alpha zinc fingers"/>
    <property type="match status" value="3"/>
</dbReference>
<gene>
    <name evidence="12" type="ORF">GNLVRS02_ARAD1A04642g</name>
</gene>
<reference evidence="12" key="1">
    <citation type="submission" date="2014-02" db="EMBL/GenBank/DDBJ databases">
        <authorList>
            <person name="Genoscope - CEA"/>
        </authorList>
    </citation>
    <scope>NUCLEOTIDE SEQUENCE</scope>
    <source>
        <strain evidence="12">LS3</strain>
    </source>
</reference>
<dbReference type="PROSITE" id="PS50157">
    <property type="entry name" value="ZINC_FINGER_C2H2_2"/>
    <property type="match status" value="5"/>
</dbReference>
<reference evidence="12" key="2">
    <citation type="submission" date="2014-06" db="EMBL/GenBank/DDBJ databases">
        <title>The complete genome of Blastobotrys (Arxula) adeninivorans LS3 - a yeast of biotechnological interest.</title>
        <authorList>
            <person name="Kunze G."/>
            <person name="Gaillardin C."/>
            <person name="Czernicka M."/>
            <person name="Durrens P."/>
            <person name="Martin T."/>
            <person name="Boer E."/>
            <person name="Gabaldon T."/>
            <person name="Cruz J."/>
            <person name="Talla E."/>
            <person name="Marck C."/>
            <person name="Goffeau A."/>
            <person name="Barbe V."/>
            <person name="Baret P."/>
            <person name="Baronian K."/>
            <person name="Beier S."/>
            <person name="Bleykasten C."/>
            <person name="Bode R."/>
            <person name="Casaregola S."/>
            <person name="Despons L."/>
            <person name="Fairhead C."/>
            <person name="Giersberg M."/>
            <person name="Gierski P."/>
            <person name="Hahnel U."/>
            <person name="Hartmann A."/>
            <person name="Jankowska D."/>
            <person name="Jubin C."/>
            <person name="Jung P."/>
            <person name="Lafontaine I."/>
            <person name="Leh-Louis V."/>
            <person name="Lemaire M."/>
            <person name="Marcet-Houben M."/>
            <person name="Mascher M."/>
            <person name="Morel G."/>
            <person name="Richard G.-F."/>
            <person name="Riechen J."/>
            <person name="Sacerdot C."/>
            <person name="Sarkar A."/>
            <person name="Savel G."/>
            <person name="Schacherer J."/>
            <person name="Sherman D."/>
            <person name="Straub M.-L."/>
            <person name="Stein N."/>
            <person name="Thierry A."/>
            <person name="Trautwein-Schult A."/>
            <person name="Westhof E."/>
            <person name="Worch S."/>
            <person name="Dujon B."/>
            <person name="Souciet J.-L."/>
            <person name="Wincker P."/>
            <person name="Scholz U."/>
            <person name="Neuveglise N."/>
        </authorList>
    </citation>
    <scope>NUCLEOTIDE SEQUENCE</scope>
    <source>
        <strain evidence="12">LS3</strain>
    </source>
</reference>
<dbReference type="FunFam" id="3.30.160.60:FF:000446">
    <property type="entry name" value="Zinc finger protein"/>
    <property type="match status" value="1"/>
</dbReference>
<dbReference type="InterPro" id="IPR051061">
    <property type="entry name" value="Zinc_finger_trans_reg"/>
</dbReference>
<evidence type="ECO:0000256" key="2">
    <source>
        <dbReference type="ARBA" id="ARBA00022723"/>
    </source>
</evidence>
<dbReference type="GO" id="GO:0000978">
    <property type="term" value="F:RNA polymerase II cis-regulatory region sequence-specific DNA binding"/>
    <property type="evidence" value="ECO:0007669"/>
    <property type="project" value="UniProtKB-ARBA"/>
</dbReference>
<dbReference type="GO" id="GO:0008270">
    <property type="term" value="F:zinc ion binding"/>
    <property type="evidence" value="ECO:0007669"/>
    <property type="project" value="UniProtKB-KW"/>
</dbReference>
<dbReference type="PANTHER" id="PTHR46179:SF13">
    <property type="entry name" value="C2H2-TYPE DOMAIN-CONTAINING PROTEIN"/>
    <property type="match status" value="1"/>
</dbReference>
<evidence type="ECO:0000256" key="3">
    <source>
        <dbReference type="ARBA" id="ARBA00022737"/>
    </source>
</evidence>
<keyword evidence="4 9" id="KW-0863">Zinc-finger</keyword>
<dbReference type="Gene3D" id="3.30.160.60">
    <property type="entry name" value="Classic Zinc Finger"/>
    <property type="match status" value="4"/>
</dbReference>
<dbReference type="FunFam" id="3.30.160.60:FF:000125">
    <property type="entry name" value="Putative zinc finger protein 143"/>
    <property type="match status" value="1"/>
</dbReference>
<evidence type="ECO:0000256" key="1">
    <source>
        <dbReference type="ARBA" id="ARBA00004123"/>
    </source>
</evidence>
<keyword evidence="7" id="KW-0804">Transcription</keyword>
<dbReference type="InterPro" id="IPR056436">
    <property type="entry name" value="Znf-C2H2_ZIC1-5/GLI1-3-like"/>
</dbReference>
<proteinExistence type="predicted"/>
<feature type="domain" description="C2H2-type" evidence="11">
    <location>
        <begin position="532"/>
        <end position="559"/>
    </location>
</feature>
<feature type="domain" description="C2H2-type" evidence="11">
    <location>
        <begin position="504"/>
        <end position="531"/>
    </location>
</feature>
<evidence type="ECO:0000313" key="12">
    <source>
        <dbReference type="EMBL" id="CDP33229.1"/>
    </source>
</evidence>
<evidence type="ECO:0000256" key="4">
    <source>
        <dbReference type="ARBA" id="ARBA00022771"/>
    </source>
</evidence>
<feature type="region of interest" description="Disordered" evidence="10">
    <location>
        <begin position="122"/>
        <end position="141"/>
    </location>
</feature>
<evidence type="ECO:0000256" key="7">
    <source>
        <dbReference type="ARBA" id="ARBA00023163"/>
    </source>
</evidence>
<keyword evidence="2" id="KW-0479">Metal-binding</keyword>
<dbReference type="Pfam" id="PF00096">
    <property type="entry name" value="zf-C2H2"/>
    <property type="match status" value="2"/>
</dbReference>
<evidence type="ECO:0000256" key="5">
    <source>
        <dbReference type="ARBA" id="ARBA00022833"/>
    </source>
</evidence>
<evidence type="ECO:0000256" key="9">
    <source>
        <dbReference type="PROSITE-ProRule" id="PRU00042"/>
    </source>
</evidence>
<feature type="domain" description="C2H2-type" evidence="11">
    <location>
        <begin position="560"/>
        <end position="586"/>
    </location>
</feature>
<dbReference type="AlphaFoldDB" id="A0A060SXK6"/>
<dbReference type="InterPro" id="IPR036236">
    <property type="entry name" value="Znf_C2H2_sf"/>
</dbReference>
<name>A0A060SXK6_BLAAD</name>
<dbReference type="GO" id="GO:0000981">
    <property type="term" value="F:DNA-binding transcription factor activity, RNA polymerase II-specific"/>
    <property type="evidence" value="ECO:0007669"/>
    <property type="project" value="UniProtKB-ARBA"/>
</dbReference>
<evidence type="ECO:0000259" key="11">
    <source>
        <dbReference type="PROSITE" id="PS50157"/>
    </source>
</evidence>